<sequence>MSSNKMTNQKKINIICAIDFGTSRTGASWMLSVDNVSRNQICSTDLYKVQLDSQVTIFKTKTTVLFKKKTNNNNYYSNNGEEWKPIFFGKEAENKYLKIQKKEPNFEDNYQLFKNFKMKLYNNDKINPKIKSKTGKEWEFIKVLSGVFQFIYKKFEESCEKHNSTLHYRIDSIQWVLTVPAIWEEKAKVIMRRAFYDAGLIKTQDSGNLFFCYEPEVAALDFLHDQRNQINDFHNKKLLVIDAGGGTIDITLIKPKIKMNEIKEFEILMVPKGGDFGSTYIDQQFLKFFQNFLDLNDDQFDQFQNQCIRGFLVLLDRWEDIKTGIQISEMTKKDAQLIEIPKIMVKYLKKTFGIKDFERLTEKYNKKNKKSGLSKIEWDDDDDCLYIYGDRIKSFFEKPIKKLSLYLKQLRQQTDIFKKTQMVIFTGGLSNSNYFRKSIKNLLGKKSYQYFLSPYPDKSIIIGAVLYGFDPDIVTIRRSHFTYGVKTMPIFNPEIHDQNRKIVIRKINNQEIEHCKNVFNPYIFTEDKIQLSTPIIKRFRTVRNSNEFKLEILRSTIAKWHPNQKSYYLDSPGVKLIGSLTIIFPQDNVPLNEKKVEVSFYFATTEIKIFMKYLPNPEIQKQLTLNYFENNL</sequence>
<gene>
    <name evidence="1" type="ORF">M0812_27599</name>
</gene>
<dbReference type="SUPFAM" id="SSF53067">
    <property type="entry name" value="Actin-like ATPase domain"/>
    <property type="match status" value="2"/>
</dbReference>
<dbReference type="EMBL" id="JANTQA010000070">
    <property type="protein sequence ID" value="KAJ3425164.1"/>
    <property type="molecule type" value="Genomic_DNA"/>
</dbReference>
<name>A0AAV7Y984_9EUKA</name>
<reference evidence="1" key="1">
    <citation type="submission" date="2022-08" db="EMBL/GenBank/DDBJ databases">
        <title>Novel sulphate-reducing endosymbionts in the free-living metamonad Anaeramoeba.</title>
        <authorList>
            <person name="Jerlstrom-Hultqvist J."/>
            <person name="Cepicka I."/>
            <person name="Gallot-Lavallee L."/>
            <person name="Salas-Leiva D."/>
            <person name="Curtis B.A."/>
            <person name="Zahonova K."/>
            <person name="Pipaliya S."/>
            <person name="Dacks J."/>
            <person name="Roger A.J."/>
        </authorList>
    </citation>
    <scope>NUCLEOTIDE SEQUENCE</scope>
    <source>
        <strain evidence="1">Busselton2</strain>
    </source>
</reference>
<dbReference type="PANTHER" id="PTHR14187:SF5">
    <property type="entry name" value="HEAT SHOCK 70 KDA PROTEIN 12A"/>
    <property type="match status" value="1"/>
</dbReference>
<accession>A0AAV7Y984</accession>
<comment type="caution">
    <text evidence="1">The sequence shown here is derived from an EMBL/GenBank/DDBJ whole genome shotgun (WGS) entry which is preliminary data.</text>
</comment>
<dbReference type="Gene3D" id="3.30.420.40">
    <property type="match status" value="1"/>
</dbReference>
<dbReference type="Proteomes" id="UP001146793">
    <property type="component" value="Unassembled WGS sequence"/>
</dbReference>
<dbReference type="InterPro" id="IPR043129">
    <property type="entry name" value="ATPase_NBD"/>
</dbReference>
<evidence type="ECO:0000313" key="1">
    <source>
        <dbReference type="EMBL" id="KAJ3425164.1"/>
    </source>
</evidence>
<dbReference type="AlphaFoldDB" id="A0AAV7Y984"/>
<protein>
    <submittedName>
        <fullName evidence="1">Hsp70 family protein</fullName>
    </submittedName>
</protein>
<organism evidence="1 2">
    <name type="scientific">Anaeramoeba flamelloides</name>
    <dbReference type="NCBI Taxonomy" id="1746091"/>
    <lineage>
        <taxon>Eukaryota</taxon>
        <taxon>Metamonada</taxon>
        <taxon>Anaeramoebidae</taxon>
        <taxon>Anaeramoeba</taxon>
    </lineage>
</organism>
<proteinExistence type="predicted"/>
<dbReference type="PANTHER" id="PTHR14187">
    <property type="entry name" value="ALPHA KINASE/ELONGATION FACTOR 2 KINASE"/>
    <property type="match status" value="1"/>
</dbReference>
<evidence type="ECO:0000313" key="2">
    <source>
        <dbReference type="Proteomes" id="UP001146793"/>
    </source>
</evidence>